<dbReference type="eggNOG" id="ENOG502S3UB">
    <property type="taxonomic scope" value="Eukaryota"/>
</dbReference>
<evidence type="ECO:0000313" key="5">
    <source>
        <dbReference type="Proteomes" id="UP000007148"/>
    </source>
</evidence>
<dbReference type="EMBL" id="CAFZ01000081">
    <property type="protein sequence ID" value="CCA70403.1"/>
    <property type="molecule type" value="Genomic_DNA"/>
</dbReference>
<accession>G4TGG0</accession>
<dbReference type="AlphaFoldDB" id="G4TGG0"/>
<keyword evidence="2" id="KW-1133">Transmembrane helix</keyword>
<keyword evidence="5" id="KW-1185">Reference proteome</keyword>
<gene>
    <name evidence="4" type="ORF">PIIN_04342</name>
</gene>
<dbReference type="InParanoid" id="G4TGG0"/>
<feature type="compositionally biased region" description="Low complexity" evidence="1">
    <location>
        <begin position="160"/>
        <end position="175"/>
    </location>
</feature>
<name>G4TGG0_SERID</name>
<feature type="transmembrane region" description="Helical" evidence="2">
    <location>
        <begin position="82"/>
        <end position="106"/>
    </location>
</feature>
<feature type="domain" description="PARP catalytic" evidence="3">
    <location>
        <begin position="340"/>
        <end position="474"/>
    </location>
</feature>
<dbReference type="Proteomes" id="UP000007148">
    <property type="component" value="Unassembled WGS sequence"/>
</dbReference>
<comment type="caution">
    <text evidence="4">The sequence shown here is derived from an EMBL/GenBank/DDBJ whole genome shotgun (WGS) entry which is preliminary data.</text>
</comment>
<dbReference type="OrthoDB" id="9514740at2759"/>
<feature type="region of interest" description="Disordered" evidence="1">
    <location>
        <begin position="160"/>
        <end position="217"/>
    </location>
</feature>
<feature type="compositionally biased region" description="Low complexity" evidence="1">
    <location>
        <begin position="194"/>
        <end position="205"/>
    </location>
</feature>
<evidence type="ECO:0000256" key="2">
    <source>
        <dbReference type="SAM" id="Phobius"/>
    </source>
</evidence>
<protein>
    <recommendedName>
        <fullName evidence="3">PARP catalytic domain-containing protein</fullName>
    </recommendedName>
</protein>
<dbReference type="SUPFAM" id="SSF56399">
    <property type="entry name" value="ADP-ribosylation"/>
    <property type="match status" value="1"/>
</dbReference>
<evidence type="ECO:0000259" key="3">
    <source>
        <dbReference type="Pfam" id="PF00644"/>
    </source>
</evidence>
<keyword evidence="2" id="KW-0812">Transmembrane</keyword>
<reference evidence="4 5" key="1">
    <citation type="journal article" date="2011" name="PLoS Pathog.">
        <title>Endophytic Life Strategies Decoded by Genome and Transcriptome Analyses of the Mutualistic Root Symbiont Piriformospora indica.</title>
        <authorList>
            <person name="Zuccaro A."/>
            <person name="Lahrmann U."/>
            <person name="Guldener U."/>
            <person name="Langen G."/>
            <person name="Pfiffi S."/>
            <person name="Biedenkopf D."/>
            <person name="Wong P."/>
            <person name="Samans B."/>
            <person name="Grimm C."/>
            <person name="Basiewicz M."/>
            <person name="Murat C."/>
            <person name="Martin F."/>
            <person name="Kogel K.H."/>
        </authorList>
    </citation>
    <scope>NUCLEOTIDE SEQUENCE [LARGE SCALE GENOMIC DNA]</scope>
    <source>
        <strain evidence="4 5">DSM 11827</strain>
    </source>
</reference>
<sequence length="490" mass="53753">MVSTKLYFRTTCVHIFFSLITAGLATSIVQNPSGGRISYQAWTTTQFLTFVGWGSFAISGVEVFLFLSGIWHYFIYQDNVKYYFIAHVVYMWTFNIFWLAAAASLANSIPGNCRSMSDCSRTKSLSALTWVTLVFFAAASCMLGYQWIFGAKLQIRPNGPTLPTTNPSTNSTGTGYRPPPTAQANLSRKPTLPKANAAANGSAKGVPSSHGATHFSPSVMTGTTAASSAAPSITPSASSLIERLCIQCNKSESAEDSCFCGSECVLAAREGAPKIVPLPPAHYMFRRIQDRFSSQWLHPTSKPILQYIYMIVSTEDSDRMYRAYRSGVEAVGNFVEQGLKEGNEQYRWHGAPRECKVGDPGNKTLCDSTSCPLCCIIKKSYDVDKFGPRWGRFGKGIYTSDTSSKSNDYAKNLKESEWSALLLNNVIVGRAFSTKTNKDTLLQPPPNCDSVLGVPGEDLNYDETVVYRNDAIRPAFLVVYLSPVVPVESS</sequence>
<dbReference type="Pfam" id="PF00644">
    <property type="entry name" value="PARP"/>
    <property type="match status" value="1"/>
</dbReference>
<dbReference type="InterPro" id="IPR012317">
    <property type="entry name" value="Poly(ADP-ribose)pol_cat_dom"/>
</dbReference>
<dbReference type="PANTHER" id="PTHR31681">
    <property type="entry name" value="C2H2-LIKE ZINC FINGER PROTEIN"/>
    <property type="match status" value="1"/>
</dbReference>
<feature type="transmembrane region" description="Helical" evidence="2">
    <location>
        <begin position="6"/>
        <end position="29"/>
    </location>
</feature>
<dbReference type="STRING" id="1109443.G4TGG0"/>
<dbReference type="HOGENOM" id="CLU_676378_0_0_1"/>
<proteinExistence type="predicted"/>
<feature type="transmembrane region" description="Helical" evidence="2">
    <location>
        <begin position="50"/>
        <end position="76"/>
    </location>
</feature>
<evidence type="ECO:0000313" key="4">
    <source>
        <dbReference type="EMBL" id="CCA70403.1"/>
    </source>
</evidence>
<keyword evidence="2" id="KW-0472">Membrane</keyword>
<dbReference type="GO" id="GO:0003950">
    <property type="term" value="F:NAD+ poly-ADP-ribosyltransferase activity"/>
    <property type="evidence" value="ECO:0007669"/>
    <property type="project" value="InterPro"/>
</dbReference>
<evidence type="ECO:0000256" key="1">
    <source>
        <dbReference type="SAM" id="MobiDB-lite"/>
    </source>
</evidence>
<dbReference type="Gene3D" id="3.90.228.10">
    <property type="match status" value="1"/>
</dbReference>
<dbReference type="PANTHER" id="PTHR31681:SF3">
    <property type="entry name" value="OS04G0690100 PROTEIN"/>
    <property type="match status" value="1"/>
</dbReference>
<organism evidence="4 5">
    <name type="scientific">Serendipita indica (strain DSM 11827)</name>
    <name type="common">Root endophyte fungus</name>
    <name type="synonym">Piriformospora indica</name>
    <dbReference type="NCBI Taxonomy" id="1109443"/>
    <lineage>
        <taxon>Eukaryota</taxon>
        <taxon>Fungi</taxon>
        <taxon>Dikarya</taxon>
        <taxon>Basidiomycota</taxon>
        <taxon>Agaricomycotina</taxon>
        <taxon>Agaricomycetes</taxon>
        <taxon>Sebacinales</taxon>
        <taxon>Serendipitaceae</taxon>
        <taxon>Serendipita</taxon>
    </lineage>
</organism>
<feature type="transmembrane region" description="Helical" evidence="2">
    <location>
        <begin position="127"/>
        <end position="148"/>
    </location>
</feature>